<feature type="domain" description="PAC" evidence="8">
    <location>
        <begin position="494"/>
        <end position="546"/>
    </location>
</feature>
<feature type="transmembrane region" description="Helical" evidence="6">
    <location>
        <begin position="271"/>
        <end position="289"/>
    </location>
</feature>
<dbReference type="PANTHER" id="PTHR46663:SF3">
    <property type="entry name" value="SLL0267 PROTEIN"/>
    <property type="match status" value="1"/>
</dbReference>
<dbReference type="GO" id="GO:0005886">
    <property type="term" value="C:plasma membrane"/>
    <property type="evidence" value="ECO:0007669"/>
    <property type="project" value="UniProtKB-SubCell"/>
</dbReference>
<dbReference type="InterPro" id="IPR029787">
    <property type="entry name" value="Nucleotide_cyclase"/>
</dbReference>
<dbReference type="Proteomes" id="UP000077857">
    <property type="component" value="Unassembled WGS sequence"/>
</dbReference>
<dbReference type="InterPro" id="IPR035965">
    <property type="entry name" value="PAS-like_dom_sf"/>
</dbReference>
<dbReference type="SMART" id="SM00267">
    <property type="entry name" value="GGDEF"/>
    <property type="match status" value="1"/>
</dbReference>
<evidence type="ECO:0008006" key="12">
    <source>
        <dbReference type="Google" id="ProtNLM"/>
    </source>
</evidence>
<dbReference type="InterPro" id="IPR000014">
    <property type="entry name" value="PAS"/>
</dbReference>
<proteinExistence type="predicted"/>
<dbReference type="InterPro" id="IPR043128">
    <property type="entry name" value="Rev_trsase/Diguanyl_cyclase"/>
</dbReference>
<dbReference type="PROSITE" id="PS50887">
    <property type="entry name" value="GGDEF"/>
    <property type="match status" value="1"/>
</dbReference>
<evidence type="ECO:0000259" key="7">
    <source>
        <dbReference type="PROSITE" id="PS50112"/>
    </source>
</evidence>
<dbReference type="SUPFAM" id="SSF55073">
    <property type="entry name" value="Nucleotide cyclase"/>
    <property type="match status" value="1"/>
</dbReference>
<feature type="transmembrane region" description="Helical" evidence="6">
    <location>
        <begin position="154"/>
        <end position="173"/>
    </location>
</feature>
<feature type="transmembrane region" description="Helical" evidence="6">
    <location>
        <begin position="62"/>
        <end position="86"/>
    </location>
</feature>
<keyword evidence="2" id="KW-1003">Cell membrane</keyword>
<dbReference type="InterPro" id="IPR007895">
    <property type="entry name" value="MASE1"/>
</dbReference>
<dbReference type="InterPro" id="IPR000700">
    <property type="entry name" value="PAS-assoc_C"/>
</dbReference>
<comment type="caution">
    <text evidence="10">The sequence shown here is derived from an EMBL/GenBank/DDBJ whole genome shotgun (WGS) entry which is preliminary data.</text>
</comment>
<dbReference type="SMART" id="SM00091">
    <property type="entry name" value="PAS"/>
    <property type="match status" value="1"/>
</dbReference>
<keyword evidence="4 6" id="KW-1133">Transmembrane helix</keyword>
<sequence length="714" mass="80190">MNSSPRLLIGLKIIGLALLYAGLAKLVLAYFSDRGNVTLIWFPAGLGLAAMLLDAKHNWAGILLGAFCAGLLVGDSWTISACIAAGNTLESWLGAWLLLGNPGFSIKLRHPRDFAWLAATGTVTACFSALIGPMSLLLGGYLPLGQLFPSMLHWWMADVFGIALVTPCILIWCKWPTGWFIVKRLPETAAFLALSFFSGQTVFLGWFPSLFGHYARGYWTFLFVVWAAARFGRHGVILLICMTAFQSLWGLERQIGLFANGDLQSGLLNIWLYLLVLASVGIPLALMLYDREQKAQALQESENRLSFALQTIDTGAWDMDLETEAVLRTPIHDRIFGYDFLLATWNYQAFLGHIVPEHRDSVDNDFRRACRERSNWNFECRIRRVDGEIRWIRGSGRHHSLYPRMTGIIQDITAQKLADENRQLAMLFYQNCNEAMMITEVDATIISVNPAFSEITGYSAGDVIGKNASILGSGRHDAAFFQDMWQTIVSLGQWRGEIWNRRKNGELYVEQLSINTVFDANGLPLRRIGLFFDITQRKLNEEQLRKQAYFDPLTGIGNRRMFCDRLDQEIKKAHRSGLFLALLLVDIDKFKDVNERLGYTAGDHVLREAAQRILRSVRETDVVARMDGVEFALLLTDLEKIDHIERIAGTISQKLGEPFAFDEQPLDLQLRCRIGIAVCPDDAGEAGRLQQAAALALKKCRTSDYAFAGVRDTI</sequence>
<dbReference type="NCBIfam" id="TIGR00254">
    <property type="entry name" value="GGDEF"/>
    <property type="match status" value="1"/>
</dbReference>
<dbReference type="Pfam" id="PF00990">
    <property type="entry name" value="GGDEF"/>
    <property type="match status" value="1"/>
</dbReference>
<feature type="domain" description="PAS" evidence="7">
    <location>
        <begin position="420"/>
        <end position="467"/>
    </location>
</feature>
<evidence type="ECO:0000256" key="6">
    <source>
        <dbReference type="SAM" id="Phobius"/>
    </source>
</evidence>
<evidence type="ECO:0000259" key="8">
    <source>
        <dbReference type="PROSITE" id="PS50113"/>
    </source>
</evidence>
<dbReference type="SUPFAM" id="SSF55785">
    <property type="entry name" value="PYP-like sensor domain (PAS domain)"/>
    <property type="match status" value="2"/>
</dbReference>
<evidence type="ECO:0000256" key="3">
    <source>
        <dbReference type="ARBA" id="ARBA00022692"/>
    </source>
</evidence>
<keyword evidence="5 6" id="KW-0472">Membrane</keyword>
<dbReference type="EMBL" id="LUUJ01000086">
    <property type="protein sequence ID" value="OAI14771.1"/>
    <property type="molecule type" value="Genomic_DNA"/>
</dbReference>
<dbReference type="PROSITE" id="PS50112">
    <property type="entry name" value="PAS"/>
    <property type="match status" value="1"/>
</dbReference>
<dbReference type="PROSITE" id="PS50113">
    <property type="entry name" value="PAC"/>
    <property type="match status" value="1"/>
</dbReference>
<dbReference type="PANTHER" id="PTHR46663">
    <property type="entry name" value="DIGUANYLATE CYCLASE DGCT-RELATED"/>
    <property type="match status" value="1"/>
</dbReference>
<feature type="transmembrane region" description="Helical" evidence="6">
    <location>
        <begin position="185"/>
        <end position="207"/>
    </location>
</feature>
<gene>
    <name evidence="10" type="ORF">A1507_00770</name>
</gene>
<dbReference type="CDD" id="cd01949">
    <property type="entry name" value="GGDEF"/>
    <property type="match status" value="1"/>
</dbReference>
<dbReference type="Pfam" id="PF08447">
    <property type="entry name" value="PAS_3"/>
    <property type="match status" value="1"/>
</dbReference>
<dbReference type="InterPro" id="IPR000160">
    <property type="entry name" value="GGDEF_dom"/>
</dbReference>
<dbReference type="RefSeq" id="WP_064040945.1">
    <property type="nucleotide sequence ID" value="NZ_LUUJ01000086.1"/>
</dbReference>
<dbReference type="Gene3D" id="3.30.450.20">
    <property type="entry name" value="PAS domain"/>
    <property type="match status" value="2"/>
</dbReference>
<dbReference type="Pfam" id="PF13426">
    <property type="entry name" value="PAS_9"/>
    <property type="match status" value="1"/>
</dbReference>
<dbReference type="Pfam" id="PF05231">
    <property type="entry name" value="MASE1"/>
    <property type="match status" value="1"/>
</dbReference>
<evidence type="ECO:0000256" key="1">
    <source>
        <dbReference type="ARBA" id="ARBA00004651"/>
    </source>
</evidence>
<dbReference type="AlphaFoldDB" id="A0A177NA92"/>
<evidence type="ECO:0000313" key="10">
    <source>
        <dbReference type="EMBL" id="OAI14771.1"/>
    </source>
</evidence>
<accession>A0A177NA92</accession>
<dbReference type="NCBIfam" id="TIGR00229">
    <property type="entry name" value="sensory_box"/>
    <property type="match status" value="2"/>
</dbReference>
<feature type="transmembrane region" description="Helical" evidence="6">
    <location>
        <begin position="115"/>
        <end position="142"/>
    </location>
</feature>
<feature type="transmembrane region" description="Helical" evidence="6">
    <location>
        <begin position="213"/>
        <end position="229"/>
    </location>
</feature>
<name>A0A177NA92_9GAMM</name>
<evidence type="ECO:0000256" key="2">
    <source>
        <dbReference type="ARBA" id="ARBA00022475"/>
    </source>
</evidence>
<feature type="transmembrane region" description="Helical" evidence="6">
    <location>
        <begin position="7"/>
        <end position="31"/>
    </location>
</feature>
<dbReference type="InterPro" id="IPR001610">
    <property type="entry name" value="PAC"/>
</dbReference>
<dbReference type="SMART" id="SM00086">
    <property type="entry name" value="PAC"/>
    <property type="match status" value="2"/>
</dbReference>
<evidence type="ECO:0000259" key="9">
    <source>
        <dbReference type="PROSITE" id="PS50887"/>
    </source>
</evidence>
<dbReference type="Gene3D" id="3.30.70.270">
    <property type="match status" value="1"/>
</dbReference>
<evidence type="ECO:0000313" key="11">
    <source>
        <dbReference type="Proteomes" id="UP000077857"/>
    </source>
</evidence>
<organism evidence="10 11">
    <name type="scientific">Methylomonas koyamae</name>
    <dbReference type="NCBI Taxonomy" id="702114"/>
    <lineage>
        <taxon>Bacteria</taxon>
        <taxon>Pseudomonadati</taxon>
        <taxon>Pseudomonadota</taxon>
        <taxon>Gammaproteobacteria</taxon>
        <taxon>Methylococcales</taxon>
        <taxon>Methylococcaceae</taxon>
        <taxon>Methylomonas</taxon>
    </lineage>
</organism>
<keyword evidence="3 6" id="KW-0812">Transmembrane</keyword>
<dbReference type="InterPro" id="IPR013655">
    <property type="entry name" value="PAS_fold_3"/>
</dbReference>
<feature type="domain" description="GGDEF" evidence="9">
    <location>
        <begin position="578"/>
        <end position="714"/>
    </location>
</feature>
<comment type="subcellular location">
    <subcellularLocation>
        <location evidence="1">Cell membrane</location>
        <topology evidence="1">Multi-pass membrane protein</topology>
    </subcellularLocation>
</comment>
<dbReference type="CDD" id="cd00130">
    <property type="entry name" value="PAS"/>
    <property type="match status" value="1"/>
</dbReference>
<evidence type="ECO:0000256" key="5">
    <source>
        <dbReference type="ARBA" id="ARBA00023136"/>
    </source>
</evidence>
<reference evidence="10 11" key="1">
    <citation type="submission" date="2016-03" db="EMBL/GenBank/DDBJ databases">
        <authorList>
            <person name="Ploux O."/>
        </authorList>
    </citation>
    <scope>NUCLEOTIDE SEQUENCE [LARGE SCALE GENOMIC DNA]</scope>
    <source>
        <strain evidence="10 11">R-45378</strain>
    </source>
</reference>
<evidence type="ECO:0000256" key="4">
    <source>
        <dbReference type="ARBA" id="ARBA00022989"/>
    </source>
</evidence>
<protein>
    <recommendedName>
        <fullName evidence="12">Diguanylate cyclase</fullName>
    </recommendedName>
</protein>
<dbReference type="InterPro" id="IPR052163">
    <property type="entry name" value="DGC-Regulatory_Protein"/>
</dbReference>